<dbReference type="PROSITE" id="PS50088">
    <property type="entry name" value="ANK_REPEAT"/>
    <property type="match status" value="1"/>
</dbReference>
<feature type="non-terminal residue" evidence="2">
    <location>
        <position position="1"/>
    </location>
</feature>
<comment type="caution">
    <text evidence="2">The sequence shown here is derived from an EMBL/GenBank/DDBJ whole genome shotgun (WGS) entry which is preliminary data.</text>
</comment>
<dbReference type="PANTHER" id="PTHR24125">
    <property type="entry name" value="ANKYRIN REPEAT AND DEATH DOMAIN-CONTAINING PROTEIN"/>
    <property type="match status" value="1"/>
</dbReference>
<accession>A0A4U1EBX3</accession>
<dbReference type="EMBL" id="RWIC01002634">
    <property type="protein sequence ID" value="TKC33599.1"/>
    <property type="molecule type" value="Genomic_DNA"/>
</dbReference>
<name>A0A4U1EBX3_MONMO</name>
<dbReference type="SMART" id="SM00248">
    <property type="entry name" value="ANK"/>
    <property type="match status" value="5"/>
</dbReference>
<dbReference type="Pfam" id="PF12796">
    <property type="entry name" value="Ank_2"/>
    <property type="match status" value="2"/>
</dbReference>
<feature type="repeat" description="ANK" evidence="1">
    <location>
        <begin position="34"/>
        <end position="66"/>
    </location>
</feature>
<dbReference type="InterPro" id="IPR052457">
    <property type="entry name" value="Ankyrin-DD_containing_protein"/>
</dbReference>
<organism evidence="2 3">
    <name type="scientific">Monodon monoceros</name>
    <name type="common">Narwhal</name>
    <name type="synonym">Ceratodon monodon</name>
    <dbReference type="NCBI Taxonomy" id="40151"/>
    <lineage>
        <taxon>Eukaryota</taxon>
        <taxon>Metazoa</taxon>
        <taxon>Chordata</taxon>
        <taxon>Craniata</taxon>
        <taxon>Vertebrata</taxon>
        <taxon>Euteleostomi</taxon>
        <taxon>Mammalia</taxon>
        <taxon>Eutheria</taxon>
        <taxon>Laurasiatheria</taxon>
        <taxon>Artiodactyla</taxon>
        <taxon>Whippomorpha</taxon>
        <taxon>Cetacea</taxon>
        <taxon>Odontoceti</taxon>
        <taxon>Monodontidae</taxon>
        <taxon>Monodon</taxon>
    </lineage>
</organism>
<dbReference type="Proteomes" id="UP000308365">
    <property type="component" value="Unassembled WGS sequence"/>
</dbReference>
<dbReference type="InterPro" id="IPR002110">
    <property type="entry name" value="Ankyrin_rpt"/>
</dbReference>
<dbReference type="InterPro" id="IPR011029">
    <property type="entry name" value="DEATH-like_dom_sf"/>
</dbReference>
<keyword evidence="1" id="KW-0040">ANK repeat</keyword>
<evidence type="ECO:0000313" key="3">
    <source>
        <dbReference type="Proteomes" id="UP000308365"/>
    </source>
</evidence>
<reference evidence="3" key="1">
    <citation type="journal article" date="2019" name="IScience">
        <title>Narwhal Genome Reveals Long-Term Low Genetic Diversity despite Current Large Abundance Size.</title>
        <authorList>
            <person name="Westbury M.V."/>
            <person name="Petersen B."/>
            <person name="Garde E."/>
            <person name="Heide-Jorgensen M.P."/>
            <person name="Lorenzen E.D."/>
        </authorList>
    </citation>
    <scope>NUCLEOTIDE SEQUENCE [LARGE SCALE GENOMIC DNA]</scope>
</reference>
<dbReference type="SUPFAM" id="SSF48403">
    <property type="entry name" value="Ankyrin repeat"/>
    <property type="match status" value="1"/>
</dbReference>
<dbReference type="PANTHER" id="PTHR24125:SF1">
    <property type="entry name" value="ANKYRIN REPEAT AND DEATH DOMAIN-CONTAINING PROTEIN 1B"/>
    <property type="match status" value="1"/>
</dbReference>
<dbReference type="AlphaFoldDB" id="A0A4U1EBX3"/>
<proteinExistence type="predicted"/>
<protein>
    <submittedName>
        <fullName evidence="2">Uncharacterized protein</fullName>
    </submittedName>
</protein>
<evidence type="ECO:0000256" key="1">
    <source>
        <dbReference type="PROSITE-ProRule" id="PRU00023"/>
    </source>
</evidence>
<dbReference type="InterPro" id="IPR036770">
    <property type="entry name" value="Ankyrin_rpt-contain_sf"/>
</dbReference>
<sequence>KGRKPFLLAAERGHIEMIEKLIFLNLHTSEKDKNGKTPFFLAVEGGHEECSKVLLASGSDINIPSKLDISALQRATRNSHASFVSFLFSENVDLHQKVELLINNHITVVNSLLSAQHDIDILNQRSQAPLHVAADLGSVELVETLRKPVASQSSPRATRPQQHKYLDFYSSYTPCEGKTALAVAARSNCSLIVDTLIEAERRYAWREEHGENIKDPSTSFTLTFKQDHSQETRHIRRLLWHLAYGQLKTNEWQRLARLWNFTDARIRATEEQWSAFVCVKHRETPNSGPPRSTSEATGRAFIHWASYLTAARGGMNMQPQSYGTCVRTEFTVRSCQHLPFVLATGEESFRERGHGALVTQATPVKHLYEELVCAVLPETENINAHHITDPIFSFKQW</sequence>
<dbReference type="SUPFAM" id="SSF47986">
    <property type="entry name" value="DEATH domain"/>
    <property type="match status" value="1"/>
</dbReference>
<dbReference type="Gene3D" id="1.25.40.20">
    <property type="entry name" value="Ankyrin repeat-containing domain"/>
    <property type="match status" value="2"/>
</dbReference>
<gene>
    <name evidence="2" type="ORF">EI555_012135</name>
</gene>
<evidence type="ECO:0000313" key="2">
    <source>
        <dbReference type="EMBL" id="TKC33599.1"/>
    </source>
</evidence>
<dbReference type="PROSITE" id="PS50297">
    <property type="entry name" value="ANK_REP_REGION"/>
    <property type="match status" value="1"/>
</dbReference>